<evidence type="ECO:0000256" key="6">
    <source>
        <dbReference type="RuleBase" id="RU004328"/>
    </source>
</evidence>
<organism evidence="8 9">
    <name type="scientific">Nelumbo nucifera</name>
    <name type="common">Sacred lotus</name>
    <dbReference type="NCBI Taxonomy" id="4432"/>
    <lineage>
        <taxon>Eukaryota</taxon>
        <taxon>Viridiplantae</taxon>
        <taxon>Streptophyta</taxon>
        <taxon>Embryophyta</taxon>
        <taxon>Tracheophyta</taxon>
        <taxon>Spermatophyta</taxon>
        <taxon>Magnoliopsida</taxon>
        <taxon>Proteales</taxon>
        <taxon>Nelumbonaceae</taxon>
        <taxon>Nelumbo</taxon>
    </lineage>
</organism>
<dbReference type="GO" id="GO:0003723">
    <property type="term" value="F:RNA binding"/>
    <property type="evidence" value="ECO:0007669"/>
    <property type="project" value="InterPro"/>
</dbReference>
<dbReference type="InterPro" id="IPR001568">
    <property type="entry name" value="RNase_T2-like"/>
</dbReference>
<proteinExistence type="inferred from homology"/>
<feature type="chain" id="PRO_5032439525" evidence="7">
    <location>
        <begin position="24"/>
        <end position="204"/>
    </location>
</feature>
<keyword evidence="9" id="KW-1185">Reference proteome</keyword>
<dbReference type="InterPro" id="IPR036430">
    <property type="entry name" value="RNase_T2-like_sf"/>
</dbReference>
<comment type="similarity">
    <text evidence="1 6">Belongs to the RNase T2 family.</text>
</comment>
<evidence type="ECO:0000256" key="7">
    <source>
        <dbReference type="SAM" id="SignalP"/>
    </source>
</evidence>
<dbReference type="Proteomes" id="UP000607653">
    <property type="component" value="Unassembled WGS sequence"/>
</dbReference>
<name>A0A822Z4L9_NELNU</name>
<comment type="caution">
    <text evidence="8">The sequence shown here is derived from an EMBL/GenBank/DDBJ whole genome shotgun (WGS) entry which is preliminary data.</text>
</comment>
<dbReference type="GO" id="GO:0016787">
    <property type="term" value="F:hydrolase activity"/>
    <property type="evidence" value="ECO:0007669"/>
    <property type="project" value="UniProtKB-KW"/>
</dbReference>
<keyword evidence="3" id="KW-0255">Endonuclease</keyword>
<dbReference type="Gene3D" id="3.90.730.10">
    <property type="entry name" value="Ribonuclease T2-like"/>
    <property type="match status" value="1"/>
</dbReference>
<evidence type="ECO:0000256" key="2">
    <source>
        <dbReference type="ARBA" id="ARBA00022722"/>
    </source>
</evidence>
<evidence type="ECO:0000256" key="5">
    <source>
        <dbReference type="ARBA" id="ARBA00023239"/>
    </source>
</evidence>
<dbReference type="PANTHER" id="PTHR11240:SF75">
    <property type="entry name" value="RIBONUCLEASE 3"/>
    <property type="match status" value="1"/>
</dbReference>
<evidence type="ECO:0000256" key="4">
    <source>
        <dbReference type="ARBA" id="ARBA00022801"/>
    </source>
</evidence>
<evidence type="ECO:0000313" key="8">
    <source>
        <dbReference type="EMBL" id="DAD38359.1"/>
    </source>
</evidence>
<reference evidence="8 9" key="1">
    <citation type="journal article" date="2020" name="Mol. Biol. Evol.">
        <title>Distinct Expression and Methylation Patterns for Genes with Different Fates following a Single Whole-Genome Duplication in Flowering Plants.</title>
        <authorList>
            <person name="Shi T."/>
            <person name="Rahmani R.S."/>
            <person name="Gugger P.F."/>
            <person name="Wang M."/>
            <person name="Li H."/>
            <person name="Zhang Y."/>
            <person name="Li Z."/>
            <person name="Wang Q."/>
            <person name="Van de Peer Y."/>
            <person name="Marchal K."/>
            <person name="Chen J."/>
        </authorList>
    </citation>
    <scope>NUCLEOTIDE SEQUENCE [LARGE SCALE GENOMIC DNA]</scope>
    <source>
        <tissue evidence="8">Leaf</tissue>
    </source>
</reference>
<dbReference type="Pfam" id="PF00445">
    <property type="entry name" value="Ribonuclease_T2"/>
    <property type="match status" value="1"/>
</dbReference>
<accession>A0A822Z4L9</accession>
<dbReference type="PANTHER" id="PTHR11240">
    <property type="entry name" value="RIBONUCLEASE T2"/>
    <property type="match status" value="1"/>
</dbReference>
<evidence type="ECO:0000256" key="3">
    <source>
        <dbReference type="ARBA" id="ARBA00022759"/>
    </source>
</evidence>
<keyword evidence="7" id="KW-0732">Signal</keyword>
<dbReference type="AlphaFoldDB" id="A0A822Z4L9"/>
<protein>
    <submittedName>
        <fullName evidence="8">Uncharacterized protein</fullName>
    </submittedName>
</protein>
<sequence length="204" mass="22862">MASISSILLQVLVIQFLVALGVSQCPSFYYFGQEVRSALCASTEGCCFPTLRGLIRRMQRNWSSFSCPSSNSESFWAYQWKKYGTCSLPTFGTQHAYFKAALDLKDRVDLLQILEDEGIKPTGQYYSREKIIQAVRTATGYTPSVVCSDDKFGRNQLYEIHLCVDKSGSHFIECPVYFTPTCNSIVRFAPFDDDAAVGGIYLPS</sequence>
<dbReference type="EMBL" id="DUZY01000004">
    <property type="protein sequence ID" value="DAD38359.1"/>
    <property type="molecule type" value="Genomic_DNA"/>
</dbReference>
<gene>
    <name evidence="8" type="ORF">HUJ06_009000</name>
</gene>
<feature type="signal peptide" evidence="7">
    <location>
        <begin position="1"/>
        <end position="23"/>
    </location>
</feature>
<keyword evidence="4" id="KW-0378">Hydrolase</keyword>
<dbReference type="GO" id="GO:0033897">
    <property type="term" value="F:ribonuclease T2 activity"/>
    <property type="evidence" value="ECO:0007669"/>
    <property type="project" value="InterPro"/>
</dbReference>
<evidence type="ECO:0000313" key="9">
    <source>
        <dbReference type="Proteomes" id="UP000607653"/>
    </source>
</evidence>
<keyword evidence="2" id="KW-0540">Nuclease</keyword>
<evidence type="ECO:0000256" key="1">
    <source>
        <dbReference type="ARBA" id="ARBA00007469"/>
    </source>
</evidence>
<keyword evidence="5" id="KW-0456">Lyase</keyword>
<dbReference type="SUPFAM" id="SSF55895">
    <property type="entry name" value="Ribonuclease Rh-like"/>
    <property type="match status" value="1"/>
</dbReference>